<accession>A0AA38SV05</accession>
<organism evidence="1 2">
    <name type="scientific">Centaurea solstitialis</name>
    <name type="common">yellow star-thistle</name>
    <dbReference type="NCBI Taxonomy" id="347529"/>
    <lineage>
        <taxon>Eukaryota</taxon>
        <taxon>Viridiplantae</taxon>
        <taxon>Streptophyta</taxon>
        <taxon>Embryophyta</taxon>
        <taxon>Tracheophyta</taxon>
        <taxon>Spermatophyta</taxon>
        <taxon>Magnoliopsida</taxon>
        <taxon>eudicotyledons</taxon>
        <taxon>Gunneridae</taxon>
        <taxon>Pentapetalae</taxon>
        <taxon>asterids</taxon>
        <taxon>campanulids</taxon>
        <taxon>Asterales</taxon>
        <taxon>Asteraceae</taxon>
        <taxon>Carduoideae</taxon>
        <taxon>Cardueae</taxon>
        <taxon>Centaureinae</taxon>
        <taxon>Centaurea</taxon>
    </lineage>
</organism>
<gene>
    <name evidence="1" type="ORF">OSB04_029396</name>
</gene>
<dbReference type="Proteomes" id="UP001172457">
    <property type="component" value="Chromosome 7"/>
</dbReference>
<evidence type="ECO:0000313" key="1">
    <source>
        <dbReference type="EMBL" id="KAJ9542890.1"/>
    </source>
</evidence>
<dbReference type="CDD" id="cd09272">
    <property type="entry name" value="RNase_HI_RT_Ty1"/>
    <property type="match status" value="1"/>
</dbReference>
<dbReference type="AlphaFoldDB" id="A0AA38SV05"/>
<evidence type="ECO:0000313" key="2">
    <source>
        <dbReference type="Proteomes" id="UP001172457"/>
    </source>
</evidence>
<protein>
    <submittedName>
        <fullName evidence="1">Uncharacterized protein</fullName>
    </submittedName>
</protein>
<dbReference type="EMBL" id="JARYMX010000007">
    <property type="protein sequence ID" value="KAJ9542890.1"/>
    <property type="molecule type" value="Genomic_DNA"/>
</dbReference>
<keyword evidence="2" id="KW-1185">Reference proteome</keyword>
<name>A0AA38SV05_9ASTR</name>
<comment type="caution">
    <text evidence="1">The sequence shown here is derived from an EMBL/GenBank/DDBJ whole genome shotgun (WGS) entry which is preliminary data.</text>
</comment>
<proteinExistence type="predicted"/>
<sequence length="199" mass="22518">MTVEFTKEAVHLEELFNELGFEQPSAIHLATNLPFSSRTKHINVRDAYLVGLHDTKIVRLKKVLTDDNVGDMFTKSLPPTKFENCSNLIQLRLLVMAVANYCGITWRKARLDAMLIKIMPASKPTNDYHEHTRTPASPMVSGIQGQPTNPPLSQPSLCWTYSPTIVFDWSGRPSLRLDQPKDWSLNEFSIIDTSAFRST</sequence>
<reference evidence="1" key="1">
    <citation type="submission" date="2023-03" db="EMBL/GenBank/DDBJ databases">
        <title>Chromosome-scale reference genome and RAD-based genetic map of yellow starthistle (Centaurea solstitialis) reveal putative structural variation and QTLs associated with invader traits.</title>
        <authorList>
            <person name="Reatini B."/>
            <person name="Cang F.A."/>
            <person name="Jiang Q."/>
            <person name="Mckibben M.T.W."/>
            <person name="Barker M.S."/>
            <person name="Rieseberg L.H."/>
            <person name="Dlugosch K.M."/>
        </authorList>
    </citation>
    <scope>NUCLEOTIDE SEQUENCE</scope>
    <source>
        <strain evidence="1">CAN-66</strain>
        <tissue evidence="1">Leaf</tissue>
    </source>
</reference>